<feature type="region of interest" description="Disordered" evidence="1">
    <location>
        <begin position="286"/>
        <end position="309"/>
    </location>
</feature>
<dbReference type="RefSeq" id="WP_230774011.1">
    <property type="nucleotide sequence ID" value="NZ_JAJNCT010000009.1"/>
</dbReference>
<evidence type="ECO:0008006" key="5">
    <source>
        <dbReference type="Google" id="ProtNLM"/>
    </source>
</evidence>
<evidence type="ECO:0000256" key="1">
    <source>
        <dbReference type="SAM" id="MobiDB-lite"/>
    </source>
</evidence>
<organism evidence="3 4">
    <name type="scientific">Comamonas koreensis</name>
    <dbReference type="NCBI Taxonomy" id="160825"/>
    <lineage>
        <taxon>Bacteria</taxon>
        <taxon>Pseudomonadati</taxon>
        <taxon>Pseudomonadota</taxon>
        <taxon>Betaproteobacteria</taxon>
        <taxon>Burkholderiales</taxon>
        <taxon>Comamonadaceae</taxon>
        <taxon>Comamonas</taxon>
    </lineage>
</organism>
<feature type="signal peptide" evidence="2">
    <location>
        <begin position="1"/>
        <end position="33"/>
    </location>
</feature>
<evidence type="ECO:0000313" key="3">
    <source>
        <dbReference type="EMBL" id="MCD2165384.1"/>
    </source>
</evidence>
<dbReference type="Proteomes" id="UP001199260">
    <property type="component" value="Unassembled WGS sequence"/>
</dbReference>
<dbReference type="EMBL" id="JAJNCT010000009">
    <property type="protein sequence ID" value="MCD2165384.1"/>
    <property type="molecule type" value="Genomic_DNA"/>
</dbReference>
<feature type="chain" id="PRO_5043800851" description="S-layer family protein" evidence="2">
    <location>
        <begin position="34"/>
        <end position="1003"/>
    </location>
</feature>
<accession>A0AAW4XV28</accession>
<comment type="caution">
    <text evidence="3">The sequence shown here is derived from an EMBL/GenBank/DDBJ whole genome shotgun (WGS) entry which is preliminary data.</text>
</comment>
<sequence>MSHKHPTSLRRARLAPLAAAAALIAATSGVALAQSNGTLPVTGPTTNQTSDGVVNAQNNSNAQYTTFPGNGVVNGNGVDALAIGNQHRLDTGAAAALTINNQLPAQPTVDIAQQVNSTVSSITSGTVGVNAANVVGNHDGDTASVSNNEASAAAIGSTAVGTMQITGTAVDMNTPATATVTQGQAATGAVTAFTTLNQVGIRLNQTGGANPANAMDNLRLSVSGNKIDASAQANTTQAGIQVQGSSVNVGADASSSVDQVAEGNVFGISSVGSLLGIRVQGTPNQPMTDSTLSVSGNQVQASAGGNQQTSTLQITSSGDVVQAPNTVLGTTATQANSGVVIASGSATTLGIDNQKPSSANNSYSVAGNSVSAQADGNSGSNRTAVAAAGSISGAVLETSNSQTLSSPVVTAGANVGSLGVQTLDSTNDTLSVSGNLVQAQAQGSSASNQTRAGASNIADSQATTSNTQLNMGGAVSASASVARIGSSSTSLSGTSLTVSGNQLSSEATAASATNDAQLGADNAVTQSSALVTNTQGHATGEVQASTGSNLVGATTTSASNATLVVSGNQFNANAASQKASNLARVNATNGVTDSAAAVINQQGHGSGDVSATVAGLTSLSPSPDPVPMLIGLRANTASGSSLTVSGNVGGSDAIINQADNQVALSGSRIDGNSAAYLFNVQAVQSGNASALTKVNLGVEGTSNLTPVTTRAGGHELVVSGNQFSANASQNQATNALDIQATSTLSAAGTQPNLLGNLQLSAGDTTATTEMQILSGRSVVTDPSGNTTITGNQASSLARANVANNQLTVTAGTLASDQAVLLGNVQGNSGAVASTANLQMQGTAANRLDGNITTTGNQALAVAAGNTSLNSVQVGAGTALNSGSAVGLLNAQTNSGNVVATASLNADAFTRGSSLNLSGNTASATAVGNNAENVVNVSALPGQQMASAALVSNQINSGNVSAVVNGSYSASGVPATNGINVSGNRSSAVAIGNRATSSMTLGVQ</sequence>
<keyword evidence="4" id="KW-1185">Reference proteome</keyword>
<name>A0AAW4XV28_9BURK</name>
<evidence type="ECO:0000256" key="2">
    <source>
        <dbReference type="SAM" id="SignalP"/>
    </source>
</evidence>
<gene>
    <name evidence="3" type="ORF">LPW39_09580</name>
</gene>
<evidence type="ECO:0000313" key="4">
    <source>
        <dbReference type="Proteomes" id="UP001199260"/>
    </source>
</evidence>
<proteinExistence type="predicted"/>
<keyword evidence="2" id="KW-0732">Signal</keyword>
<protein>
    <recommendedName>
        <fullName evidence="5">S-layer family protein</fullName>
    </recommendedName>
</protein>
<dbReference type="AlphaFoldDB" id="A0AAW4XV28"/>
<reference evidence="3 4" key="1">
    <citation type="submission" date="2021-11" db="EMBL/GenBank/DDBJ databases">
        <title>Genome sequence.</title>
        <authorList>
            <person name="Sun Q."/>
        </authorList>
    </citation>
    <scope>NUCLEOTIDE SEQUENCE [LARGE SCALE GENOMIC DNA]</scope>
    <source>
        <strain evidence="3 4">KCTC 12005</strain>
    </source>
</reference>